<name>A0AAN9LHE4_PHACN</name>
<evidence type="ECO:0000313" key="2">
    <source>
        <dbReference type="EMBL" id="KAK7335696.1"/>
    </source>
</evidence>
<proteinExistence type="predicted"/>
<comment type="caution">
    <text evidence="2">The sequence shown here is derived from an EMBL/GenBank/DDBJ whole genome shotgun (WGS) entry which is preliminary data.</text>
</comment>
<dbReference type="EMBL" id="JAYMYR010000010">
    <property type="protein sequence ID" value="KAK7335696.1"/>
    <property type="molecule type" value="Genomic_DNA"/>
</dbReference>
<evidence type="ECO:0000256" key="1">
    <source>
        <dbReference type="SAM" id="MobiDB-lite"/>
    </source>
</evidence>
<protein>
    <submittedName>
        <fullName evidence="2">Uncharacterized protein</fullName>
    </submittedName>
</protein>
<feature type="region of interest" description="Disordered" evidence="1">
    <location>
        <begin position="1"/>
        <end position="30"/>
    </location>
</feature>
<keyword evidence="3" id="KW-1185">Reference proteome</keyword>
<feature type="compositionally biased region" description="Polar residues" evidence="1">
    <location>
        <begin position="1"/>
        <end position="22"/>
    </location>
</feature>
<gene>
    <name evidence="2" type="ORF">VNO80_27680</name>
</gene>
<dbReference type="Proteomes" id="UP001374584">
    <property type="component" value="Unassembled WGS sequence"/>
</dbReference>
<sequence length="88" mass="10228">MQPNRVTPKANTAQRTHTTRQSHPQERETHTETFTLRFQLHLVVATTFCHSPHFFPYTVLILSAPRIALALAPSLQNLLHRFSDFSYR</sequence>
<organism evidence="2 3">
    <name type="scientific">Phaseolus coccineus</name>
    <name type="common">Scarlet runner bean</name>
    <name type="synonym">Phaseolus multiflorus</name>
    <dbReference type="NCBI Taxonomy" id="3886"/>
    <lineage>
        <taxon>Eukaryota</taxon>
        <taxon>Viridiplantae</taxon>
        <taxon>Streptophyta</taxon>
        <taxon>Embryophyta</taxon>
        <taxon>Tracheophyta</taxon>
        <taxon>Spermatophyta</taxon>
        <taxon>Magnoliopsida</taxon>
        <taxon>eudicotyledons</taxon>
        <taxon>Gunneridae</taxon>
        <taxon>Pentapetalae</taxon>
        <taxon>rosids</taxon>
        <taxon>fabids</taxon>
        <taxon>Fabales</taxon>
        <taxon>Fabaceae</taxon>
        <taxon>Papilionoideae</taxon>
        <taxon>50 kb inversion clade</taxon>
        <taxon>NPAAA clade</taxon>
        <taxon>indigoferoid/millettioid clade</taxon>
        <taxon>Phaseoleae</taxon>
        <taxon>Phaseolus</taxon>
    </lineage>
</organism>
<evidence type="ECO:0000313" key="3">
    <source>
        <dbReference type="Proteomes" id="UP001374584"/>
    </source>
</evidence>
<reference evidence="2 3" key="1">
    <citation type="submission" date="2024-01" db="EMBL/GenBank/DDBJ databases">
        <title>The genomes of 5 underutilized Papilionoideae crops provide insights into root nodulation and disease resistanc.</title>
        <authorList>
            <person name="Jiang F."/>
        </authorList>
    </citation>
    <scope>NUCLEOTIDE SEQUENCE [LARGE SCALE GENOMIC DNA]</scope>
    <source>
        <strain evidence="2">JINMINGXINNONG_FW02</strain>
        <tissue evidence="2">Leaves</tissue>
    </source>
</reference>
<dbReference type="AlphaFoldDB" id="A0AAN9LHE4"/>
<accession>A0AAN9LHE4</accession>